<comment type="caution">
    <text evidence="1">The sequence shown here is derived from an EMBL/GenBank/DDBJ whole genome shotgun (WGS) entry which is preliminary data.</text>
</comment>
<protein>
    <submittedName>
        <fullName evidence="1">Uncharacterized protein</fullName>
    </submittedName>
</protein>
<dbReference type="Proteomes" id="UP000654471">
    <property type="component" value="Unassembled WGS sequence"/>
</dbReference>
<name>A0ABQ2VBL3_9ACTN</name>
<dbReference type="RefSeq" id="WP_189303470.1">
    <property type="nucleotide sequence ID" value="NZ_BMRP01000018.1"/>
</dbReference>
<organism evidence="1 2">
    <name type="scientific">Streptomyces albospinus</name>
    <dbReference type="NCBI Taxonomy" id="285515"/>
    <lineage>
        <taxon>Bacteria</taxon>
        <taxon>Bacillati</taxon>
        <taxon>Actinomycetota</taxon>
        <taxon>Actinomycetes</taxon>
        <taxon>Kitasatosporales</taxon>
        <taxon>Streptomycetaceae</taxon>
        <taxon>Streptomyces</taxon>
    </lineage>
</organism>
<accession>A0ABQ2VBL3</accession>
<dbReference type="EMBL" id="BMRP01000018">
    <property type="protein sequence ID" value="GGU78158.1"/>
    <property type="molecule type" value="Genomic_DNA"/>
</dbReference>
<reference evidence="2" key="1">
    <citation type="journal article" date="2019" name="Int. J. Syst. Evol. Microbiol.">
        <title>The Global Catalogue of Microorganisms (GCM) 10K type strain sequencing project: providing services to taxonomists for standard genome sequencing and annotation.</title>
        <authorList>
            <consortium name="The Broad Institute Genomics Platform"/>
            <consortium name="The Broad Institute Genome Sequencing Center for Infectious Disease"/>
            <person name="Wu L."/>
            <person name="Ma J."/>
        </authorList>
    </citation>
    <scope>NUCLEOTIDE SEQUENCE [LARGE SCALE GENOMIC DNA]</scope>
    <source>
        <strain evidence="2">JCM 3399</strain>
    </source>
</reference>
<evidence type="ECO:0000313" key="1">
    <source>
        <dbReference type="EMBL" id="GGU78158.1"/>
    </source>
</evidence>
<gene>
    <name evidence="1" type="ORF">GCM10010211_50140</name>
</gene>
<evidence type="ECO:0000313" key="2">
    <source>
        <dbReference type="Proteomes" id="UP000654471"/>
    </source>
</evidence>
<proteinExistence type="predicted"/>
<sequence length="73" mass="7524">MLPALHHLARIAADPHPATRAALQDAGVVPLLRAMSAQDRRLSYRGGVRAFTQDEAVRAAPAQVLAAATGAGG</sequence>
<keyword evidence="2" id="KW-1185">Reference proteome</keyword>